<feature type="repeat" description="WD" evidence="3">
    <location>
        <begin position="28"/>
        <end position="69"/>
    </location>
</feature>
<dbReference type="PROSITE" id="PS50294">
    <property type="entry name" value="WD_REPEATS_REGION"/>
    <property type="match status" value="2"/>
</dbReference>
<evidence type="ECO:0000313" key="5">
    <source>
        <dbReference type="Proteomes" id="UP001501020"/>
    </source>
</evidence>
<dbReference type="Proteomes" id="UP001501020">
    <property type="component" value="Unassembled WGS sequence"/>
</dbReference>
<accession>A0ABP5MAR9</accession>
<dbReference type="PROSITE" id="PS50082">
    <property type="entry name" value="WD_REPEATS_2"/>
    <property type="match status" value="2"/>
</dbReference>
<dbReference type="SMART" id="SM00320">
    <property type="entry name" value="WD40"/>
    <property type="match status" value="2"/>
</dbReference>
<dbReference type="InterPro" id="IPR001680">
    <property type="entry name" value="WD40_rpt"/>
</dbReference>
<dbReference type="Gene3D" id="2.130.10.10">
    <property type="entry name" value="YVTN repeat-like/Quinoprotein amine dehydrogenase"/>
    <property type="match status" value="1"/>
</dbReference>
<name>A0ABP5MAR9_9ACTN</name>
<protein>
    <recommendedName>
        <fullName evidence="6">WD40 repeat domain-containing protein</fullName>
    </recommendedName>
</protein>
<feature type="repeat" description="WD" evidence="3">
    <location>
        <begin position="75"/>
        <end position="105"/>
    </location>
</feature>
<evidence type="ECO:0000256" key="2">
    <source>
        <dbReference type="ARBA" id="ARBA00022737"/>
    </source>
</evidence>
<dbReference type="InterPro" id="IPR015943">
    <property type="entry name" value="WD40/YVTN_repeat-like_dom_sf"/>
</dbReference>
<keyword evidence="2" id="KW-0677">Repeat</keyword>
<gene>
    <name evidence="4" type="ORF">GCM10009727_96880</name>
</gene>
<evidence type="ECO:0000313" key="4">
    <source>
        <dbReference type="EMBL" id="GAA2171575.1"/>
    </source>
</evidence>
<dbReference type="PANTHER" id="PTHR22847">
    <property type="entry name" value="WD40 REPEAT PROTEIN"/>
    <property type="match status" value="1"/>
</dbReference>
<dbReference type="Pfam" id="PF00400">
    <property type="entry name" value="WD40"/>
    <property type="match status" value="2"/>
</dbReference>
<dbReference type="RefSeq" id="WP_344285321.1">
    <property type="nucleotide sequence ID" value="NZ_BAAAMR010000240.1"/>
</dbReference>
<sequence length="143" mass="15574">MNRVSERHTIQLWDLRDPTHPTALGQPLSGHTLPVRGVSLAPDGHTLASLGHDSTLRLWETSDPAHTTPIGNPLTAGHTNGLNSLAYSPDGHTLAAASDDHLVRLISTGLRHVMKRICATTNTLTAPQWARFFRQLPVKPSCR</sequence>
<dbReference type="SUPFAM" id="SSF50978">
    <property type="entry name" value="WD40 repeat-like"/>
    <property type="match status" value="1"/>
</dbReference>
<evidence type="ECO:0008006" key="6">
    <source>
        <dbReference type="Google" id="ProtNLM"/>
    </source>
</evidence>
<proteinExistence type="predicted"/>
<dbReference type="InterPro" id="IPR036322">
    <property type="entry name" value="WD40_repeat_dom_sf"/>
</dbReference>
<comment type="caution">
    <text evidence="4">The sequence shown here is derived from an EMBL/GenBank/DDBJ whole genome shotgun (WGS) entry which is preliminary data.</text>
</comment>
<reference evidence="5" key="1">
    <citation type="journal article" date="2019" name="Int. J. Syst. Evol. Microbiol.">
        <title>The Global Catalogue of Microorganisms (GCM) 10K type strain sequencing project: providing services to taxonomists for standard genome sequencing and annotation.</title>
        <authorList>
            <consortium name="The Broad Institute Genomics Platform"/>
            <consortium name="The Broad Institute Genome Sequencing Center for Infectious Disease"/>
            <person name="Wu L."/>
            <person name="Ma J."/>
        </authorList>
    </citation>
    <scope>NUCLEOTIDE SEQUENCE [LARGE SCALE GENOMIC DNA]</scope>
    <source>
        <strain evidence="5">JCM 13850</strain>
    </source>
</reference>
<organism evidence="4 5">
    <name type="scientific">Actinomadura napierensis</name>
    <dbReference type="NCBI Taxonomy" id="267854"/>
    <lineage>
        <taxon>Bacteria</taxon>
        <taxon>Bacillati</taxon>
        <taxon>Actinomycetota</taxon>
        <taxon>Actinomycetes</taxon>
        <taxon>Streptosporangiales</taxon>
        <taxon>Thermomonosporaceae</taxon>
        <taxon>Actinomadura</taxon>
    </lineage>
</organism>
<dbReference type="PANTHER" id="PTHR22847:SF637">
    <property type="entry name" value="WD REPEAT DOMAIN 5B"/>
    <property type="match status" value="1"/>
</dbReference>
<dbReference type="EMBL" id="BAAAMR010000240">
    <property type="protein sequence ID" value="GAA2171575.1"/>
    <property type="molecule type" value="Genomic_DNA"/>
</dbReference>
<keyword evidence="1 3" id="KW-0853">WD repeat</keyword>
<keyword evidence="5" id="KW-1185">Reference proteome</keyword>
<evidence type="ECO:0000256" key="1">
    <source>
        <dbReference type="ARBA" id="ARBA00022574"/>
    </source>
</evidence>
<evidence type="ECO:0000256" key="3">
    <source>
        <dbReference type="PROSITE-ProRule" id="PRU00221"/>
    </source>
</evidence>